<feature type="domain" description="Solute-binding protein family 3/N-terminal" evidence="6">
    <location>
        <begin position="112"/>
        <end position="297"/>
    </location>
</feature>
<evidence type="ECO:0000313" key="7">
    <source>
        <dbReference type="EMBL" id="MBC8627390.1"/>
    </source>
</evidence>
<dbReference type="PROSITE" id="PS51257">
    <property type="entry name" value="PROKAR_LIPOPROTEIN"/>
    <property type="match status" value="1"/>
</dbReference>
<sequence>MKKKLFALVLASVMAVSMTACGESKSASDNSGSAKSDSAGSSKGVKVIDIDLTNEEYAFGVDKDQEELLTQVNDFIGKIKEDGTLDDICQKYFGGGEPTAVKSAQLDTSKDQLVVATNAAFEPFEYTKGEDYYGIDMEIASMLADELGQELVIQNMDFDAVCLSVGQHKCDIAMAGLTVNEERQEYVNFSDTYYQASQRLIVKADDTTFDDCKEAADVEALLQKTTSSDKIGVQAGTTAQYYIEGSDDWDFAGLPAECVQYKNGSLAVQDLVNGNLKYVIIDAAPAACITEAINAMQ</sequence>
<dbReference type="Gene3D" id="3.40.190.10">
    <property type="entry name" value="Periplasmic binding protein-like II"/>
    <property type="match status" value="4"/>
</dbReference>
<dbReference type="PANTHER" id="PTHR35936:SF17">
    <property type="entry name" value="ARGININE-BINDING EXTRACELLULAR PROTEIN ARTP"/>
    <property type="match status" value="1"/>
</dbReference>
<dbReference type="SUPFAM" id="SSF53850">
    <property type="entry name" value="Periplasmic binding protein-like II"/>
    <property type="match status" value="2"/>
</dbReference>
<evidence type="ECO:0000256" key="3">
    <source>
        <dbReference type="ARBA" id="ARBA00022729"/>
    </source>
</evidence>
<name>A0ABR7P9A6_9FIRM</name>
<evidence type="ECO:0000259" key="6">
    <source>
        <dbReference type="SMART" id="SM00062"/>
    </source>
</evidence>
<protein>
    <submittedName>
        <fullName evidence="7">Transporter substrate-binding domain-containing protein</fullName>
    </submittedName>
</protein>
<keyword evidence="3 5" id="KW-0732">Signal</keyword>
<reference evidence="7 8" key="1">
    <citation type="submission" date="2020-08" db="EMBL/GenBank/DDBJ databases">
        <title>Genome public.</title>
        <authorList>
            <person name="Liu C."/>
            <person name="Sun Q."/>
        </authorList>
    </citation>
    <scope>NUCLEOTIDE SEQUENCE [LARGE SCALE GENOMIC DNA]</scope>
    <source>
        <strain evidence="7 8">3_YM_SP_D4_24.mj</strain>
    </source>
</reference>
<gene>
    <name evidence="7" type="ORF">H8712_01905</name>
</gene>
<dbReference type="InterPro" id="IPR001638">
    <property type="entry name" value="Solute-binding_3/MltF_N"/>
</dbReference>
<dbReference type="InterPro" id="IPR018313">
    <property type="entry name" value="SBP_3_CS"/>
</dbReference>
<dbReference type="Proteomes" id="UP000661649">
    <property type="component" value="Unassembled WGS sequence"/>
</dbReference>
<evidence type="ECO:0000313" key="8">
    <source>
        <dbReference type="Proteomes" id="UP000661649"/>
    </source>
</evidence>
<dbReference type="CDD" id="cd13530">
    <property type="entry name" value="PBP2_peptides_like"/>
    <property type="match status" value="1"/>
</dbReference>
<evidence type="ECO:0000256" key="2">
    <source>
        <dbReference type="ARBA" id="ARBA00010333"/>
    </source>
</evidence>
<dbReference type="Pfam" id="PF00497">
    <property type="entry name" value="SBP_bac_3"/>
    <property type="match status" value="2"/>
</dbReference>
<proteinExistence type="inferred from homology"/>
<dbReference type="SMART" id="SM00062">
    <property type="entry name" value="PBPb"/>
    <property type="match status" value="1"/>
</dbReference>
<dbReference type="EMBL" id="JACRTP010000001">
    <property type="protein sequence ID" value="MBC8627390.1"/>
    <property type="molecule type" value="Genomic_DNA"/>
</dbReference>
<dbReference type="PANTHER" id="PTHR35936">
    <property type="entry name" value="MEMBRANE-BOUND LYTIC MUREIN TRANSGLYCOSYLASE F"/>
    <property type="match status" value="1"/>
</dbReference>
<comment type="subcellular location">
    <subcellularLocation>
        <location evidence="1">Cell envelope</location>
    </subcellularLocation>
</comment>
<feature type="signal peptide" evidence="5">
    <location>
        <begin position="1"/>
        <end position="22"/>
    </location>
</feature>
<accession>A0ABR7P9A6</accession>
<organism evidence="7 8">
    <name type="scientific">Blautia stercoris</name>
    <dbReference type="NCBI Taxonomy" id="871664"/>
    <lineage>
        <taxon>Bacteria</taxon>
        <taxon>Bacillati</taxon>
        <taxon>Bacillota</taxon>
        <taxon>Clostridia</taxon>
        <taxon>Lachnospirales</taxon>
        <taxon>Lachnospiraceae</taxon>
        <taxon>Blautia</taxon>
    </lineage>
</organism>
<comment type="similarity">
    <text evidence="2 4">Belongs to the bacterial solute-binding protein 3 family.</text>
</comment>
<dbReference type="PROSITE" id="PS01039">
    <property type="entry name" value="SBP_BACTERIAL_3"/>
    <property type="match status" value="1"/>
</dbReference>
<dbReference type="RefSeq" id="WP_022304410.1">
    <property type="nucleotide sequence ID" value="NZ_DAWEED010000153.1"/>
</dbReference>
<evidence type="ECO:0000256" key="4">
    <source>
        <dbReference type="RuleBase" id="RU003744"/>
    </source>
</evidence>
<comment type="caution">
    <text evidence="7">The sequence shown here is derived from an EMBL/GenBank/DDBJ whole genome shotgun (WGS) entry which is preliminary data.</text>
</comment>
<evidence type="ECO:0000256" key="5">
    <source>
        <dbReference type="SAM" id="SignalP"/>
    </source>
</evidence>
<feature type="chain" id="PRO_5046190431" evidence="5">
    <location>
        <begin position="23"/>
        <end position="297"/>
    </location>
</feature>
<keyword evidence="8" id="KW-1185">Reference proteome</keyword>
<evidence type="ECO:0000256" key="1">
    <source>
        <dbReference type="ARBA" id="ARBA00004196"/>
    </source>
</evidence>